<evidence type="ECO:0000256" key="14">
    <source>
        <dbReference type="ARBA" id="ARBA00023239"/>
    </source>
</evidence>
<evidence type="ECO:0000256" key="9">
    <source>
        <dbReference type="ARBA" id="ARBA00022490"/>
    </source>
</evidence>
<dbReference type="Gene3D" id="1.20.59.10">
    <property type="entry name" value="Chorismate mutase"/>
    <property type="match status" value="1"/>
</dbReference>
<gene>
    <name evidence="24" type="primary">pheA</name>
    <name evidence="24" type="ORF">KIH39_11110</name>
</gene>
<dbReference type="InterPro" id="IPR001086">
    <property type="entry name" value="Preph_deHydtase"/>
</dbReference>
<dbReference type="RefSeq" id="WP_213499403.1">
    <property type="nucleotide sequence ID" value="NZ_CP074694.1"/>
</dbReference>
<evidence type="ECO:0000256" key="1">
    <source>
        <dbReference type="ARBA" id="ARBA00000824"/>
    </source>
</evidence>
<keyword evidence="20" id="KW-0175">Coiled coil</keyword>
<dbReference type="GO" id="GO:0005737">
    <property type="term" value="C:cytoplasm"/>
    <property type="evidence" value="ECO:0007669"/>
    <property type="project" value="UniProtKB-SubCell"/>
</dbReference>
<evidence type="ECO:0000256" key="11">
    <source>
        <dbReference type="ARBA" id="ARBA00023141"/>
    </source>
</evidence>
<keyword evidence="25" id="KW-1185">Reference proteome</keyword>
<dbReference type="Gene3D" id="3.30.70.260">
    <property type="match status" value="1"/>
</dbReference>
<sequence length="363" mass="40509">MSRKSDEDVKKLRAQIDKLDQQILEFMNKRASLAMEIGKLKSESGGIVFAPAREEEVISNLLEKNKGPLPPVTIRSVYRELISGSRSLQRVLKIAFLGPEYSFSHLAAMKQFGQGVELMAVGNISAIFEEVARQHVDYGVVPLENSTDGRIADTLDMFVKMPELKICSEVRVRVHHNLLANCEQTEIHRIYSKPQALSQCRNWLSKNVPQATLHEVTSTAAAAQLVQQQPNTAAVASREAAVRYGIRILYSNIEDSQHNETRFAVIGTHDSGRTGKDKTAIMFQIPHSPGSLADILNLFKSNKVNLTWIESFPFRDAKGEYIFFADFEGHAEDAKVKKTLQGLEKTCDKLSILGSFPIAPLEE</sequence>
<dbReference type="InterPro" id="IPR036263">
    <property type="entry name" value="Chorismate_II_sf"/>
</dbReference>
<reference evidence="24" key="1">
    <citation type="submission" date="2021-05" db="EMBL/GenBank/DDBJ databases">
        <title>Complete genome sequence of the cellulolytic planctomycete Telmatocola sphagniphila SP2T and characterization of the first cellulase from planctomycetes.</title>
        <authorList>
            <person name="Rakitin A.L."/>
            <person name="Beletsky A.V."/>
            <person name="Naumoff D.G."/>
            <person name="Kulichevskaya I.S."/>
            <person name="Mardanov A.V."/>
            <person name="Ravin N.V."/>
            <person name="Dedysh S.N."/>
        </authorList>
    </citation>
    <scope>NUCLEOTIDE SEQUENCE</scope>
    <source>
        <strain evidence="24">SP2T</strain>
    </source>
</reference>
<dbReference type="PROSITE" id="PS51171">
    <property type="entry name" value="PREPHENATE_DEHYDR_3"/>
    <property type="match status" value="1"/>
</dbReference>
<dbReference type="PROSITE" id="PS51671">
    <property type="entry name" value="ACT"/>
    <property type="match status" value="1"/>
</dbReference>
<comment type="catalytic activity">
    <reaction evidence="18">
        <text>prephenate + H(+) = 3-phenylpyruvate + CO2 + H2O</text>
        <dbReference type="Rhea" id="RHEA:21648"/>
        <dbReference type="ChEBI" id="CHEBI:15377"/>
        <dbReference type="ChEBI" id="CHEBI:15378"/>
        <dbReference type="ChEBI" id="CHEBI:16526"/>
        <dbReference type="ChEBI" id="CHEBI:18005"/>
        <dbReference type="ChEBI" id="CHEBI:29934"/>
        <dbReference type="EC" id="4.2.1.51"/>
    </reaction>
</comment>
<dbReference type="Proteomes" id="UP000676194">
    <property type="component" value="Chromosome"/>
</dbReference>
<evidence type="ECO:0000313" key="24">
    <source>
        <dbReference type="EMBL" id="QVL34425.1"/>
    </source>
</evidence>
<feature type="site" description="Essential for prephenate dehydratase activity" evidence="19">
    <location>
        <position position="261"/>
    </location>
</feature>
<keyword evidence="15" id="KW-0511">Multifunctional enzyme</keyword>
<evidence type="ECO:0000256" key="12">
    <source>
        <dbReference type="ARBA" id="ARBA00023222"/>
    </source>
</evidence>
<dbReference type="PIRSF" id="PIRSF001500">
    <property type="entry name" value="Chor_mut_pdt_Ppr"/>
    <property type="match status" value="1"/>
</dbReference>
<dbReference type="UniPathway" id="UPA00121">
    <property type="reaction ID" value="UER00345"/>
</dbReference>
<dbReference type="UniPathway" id="UPA00120">
    <property type="reaction ID" value="UER00203"/>
</dbReference>
<dbReference type="Gene3D" id="3.40.190.10">
    <property type="entry name" value="Periplasmic binding protein-like II"/>
    <property type="match status" value="2"/>
</dbReference>
<evidence type="ECO:0000256" key="10">
    <source>
        <dbReference type="ARBA" id="ARBA00022605"/>
    </source>
</evidence>
<dbReference type="PANTHER" id="PTHR21022">
    <property type="entry name" value="PREPHENATE DEHYDRATASE P PROTEIN"/>
    <property type="match status" value="1"/>
</dbReference>
<dbReference type="PROSITE" id="PS51168">
    <property type="entry name" value="CHORISMATE_MUT_2"/>
    <property type="match status" value="1"/>
</dbReference>
<evidence type="ECO:0000313" key="25">
    <source>
        <dbReference type="Proteomes" id="UP000676194"/>
    </source>
</evidence>
<dbReference type="GO" id="GO:0004106">
    <property type="term" value="F:chorismate mutase activity"/>
    <property type="evidence" value="ECO:0007669"/>
    <property type="project" value="UniProtKB-EC"/>
</dbReference>
<proteinExistence type="predicted"/>
<evidence type="ECO:0000259" key="23">
    <source>
        <dbReference type="PROSITE" id="PS51671"/>
    </source>
</evidence>
<feature type="domain" description="Chorismate mutase" evidence="21">
    <location>
        <begin position="3"/>
        <end position="93"/>
    </location>
</feature>
<protein>
    <recommendedName>
        <fullName evidence="8">Bifunctional chorismate mutase/prephenate dehydratase</fullName>
        <ecNumber evidence="7">4.2.1.51</ecNumber>
        <ecNumber evidence="6">5.4.99.5</ecNumber>
    </recommendedName>
    <alternativeName>
        <fullName evidence="17">Chorismate mutase-prephenate dehydratase</fullName>
    </alternativeName>
    <alternativeName>
        <fullName evidence="16">p-protein</fullName>
    </alternativeName>
</protein>
<dbReference type="Pfam" id="PF01817">
    <property type="entry name" value="CM_2"/>
    <property type="match status" value="1"/>
</dbReference>
<evidence type="ECO:0000256" key="3">
    <source>
        <dbReference type="ARBA" id="ARBA00004496"/>
    </source>
</evidence>
<dbReference type="KEGG" id="tsph:KIH39_11110"/>
<dbReference type="Pfam" id="PF01842">
    <property type="entry name" value="ACT"/>
    <property type="match status" value="1"/>
</dbReference>
<dbReference type="EC" id="4.2.1.51" evidence="7"/>
<comment type="pathway">
    <text evidence="5">Metabolic intermediate biosynthesis; prephenate biosynthesis; prephenate from chorismate: step 1/1.</text>
</comment>
<evidence type="ECO:0000256" key="17">
    <source>
        <dbReference type="ARBA" id="ARBA00031520"/>
    </source>
</evidence>
<dbReference type="GO" id="GO:0046417">
    <property type="term" value="P:chorismate metabolic process"/>
    <property type="evidence" value="ECO:0007669"/>
    <property type="project" value="InterPro"/>
</dbReference>
<evidence type="ECO:0000256" key="20">
    <source>
        <dbReference type="SAM" id="Coils"/>
    </source>
</evidence>
<dbReference type="EMBL" id="CP074694">
    <property type="protein sequence ID" value="QVL34425.1"/>
    <property type="molecule type" value="Genomic_DNA"/>
</dbReference>
<evidence type="ECO:0000256" key="16">
    <source>
        <dbReference type="ARBA" id="ARBA00031175"/>
    </source>
</evidence>
<comment type="function">
    <text evidence="2">Catalyzes the Claisen rearrangement of chorismate to prephenate and the decarboxylation/dehydration of prephenate to phenylpyruvate.</text>
</comment>
<dbReference type="InterPro" id="IPR045865">
    <property type="entry name" value="ACT-like_dom_sf"/>
</dbReference>
<feature type="domain" description="ACT" evidence="23">
    <location>
        <begin position="280"/>
        <end position="357"/>
    </location>
</feature>
<keyword evidence="12" id="KW-0584">Phenylalanine biosynthesis</keyword>
<evidence type="ECO:0000259" key="22">
    <source>
        <dbReference type="PROSITE" id="PS51171"/>
    </source>
</evidence>
<dbReference type="SUPFAM" id="SSF55021">
    <property type="entry name" value="ACT-like"/>
    <property type="match status" value="1"/>
</dbReference>
<evidence type="ECO:0000256" key="5">
    <source>
        <dbReference type="ARBA" id="ARBA00004817"/>
    </source>
</evidence>
<dbReference type="Pfam" id="PF00800">
    <property type="entry name" value="PDT"/>
    <property type="match status" value="1"/>
</dbReference>
<keyword evidence="10" id="KW-0028">Amino-acid biosynthesis</keyword>
<dbReference type="GO" id="GO:0004664">
    <property type="term" value="F:prephenate dehydratase activity"/>
    <property type="evidence" value="ECO:0007669"/>
    <property type="project" value="UniProtKB-EC"/>
</dbReference>
<keyword evidence="13" id="KW-0413">Isomerase</keyword>
<dbReference type="InterPro" id="IPR002701">
    <property type="entry name" value="CM_II_prokaryot"/>
</dbReference>
<feature type="domain" description="Prephenate dehydratase" evidence="22">
    <location>
        <begin position="93"/>
        <end position="268"/>
    </location>
</feature>
<evidence type="ECO:0000256" key="6">
    <source>
        <dbReference type="ARBA" id="ARBA00012404"/>
    </source>
</evidence>
<name>A0A8E6B928_9BACT</name>
<dbReference type="SUPFAM" id="SSF53850">
    <property type="entry name" value="Periplasmic binding protein-like II"/>
    <property type="match status" value="1"/>
</dbReference>
<dbReference type="SUPFAM" id="SSF48600">
    <property type="entry name" value="Chorismate mutase II"/>
    <property type="match status" value="1"/>
</dbReference>
<dbReference type="AlphaFoldDB" id="A0A8E6B928"/>
<dbReference type="InterPro" id="IPR008242">
    <property type="entry name" value="Chor_mutase/pphenate_deHydtase"/>
</dbReference>
<accession>A0A8E6B928</accession>
<comment type="pathway">
    <text evidence="4">Amino-acid biosynthesis; L-phenylalanine biosynthesis; phenylpyruvate from prephenate: step 1/1.</text>
</comment>
<evidence type="ECO:0000256" key="8">
    <source>
        <dbReference type="ARBA" id="ARBA00014401"/>
    </source>
</evidence>
<evidence type="ECO:0000256" key="4">
    <source>
        <dbReference type="ARBA" id="ARBA00004741"/>
    </source>
</evidence>
<evidence type="ECO:0000256" key="13">
    <source>
        <dbReference type="ARBA" id="ARBA00023235"/>
    </source>
</evidence>
<keyword evidence="9" id="KW-0963">Cytoplasm</keyword>
<evidence type="ECO:0000256" key="18">
    <source>
        <dbReference type="ARBA" id="ARBA00047848"/>
    </source>
</evidence>
<keyword evidence="14 24" id="KW-0456">Lyase</keyword>
<dbReference type="GO" id="GO:0009094">
    <property type="term" value="P:L-phenylalanine biosynthetic process"/>
    <property type="evidence" value="ECO:0007669"/>
    <property type="project" value="UniProtKB-UniPathway"/>
</dbReference>
<evidence type="ECO:0000256" key="15">
    <source>
        <dbReference type="ARBA" id="ARBA00023268"/>
    </source>
</evidence>
<evidence type="ECO:0000256" key="7">
    <source>
        <dbReference type="ARBA" id="ARBA00013147"/>
    </source>
</evidence>
<evidence type="ECO:0000256" key="19">
    <source>
        <dbReference type="PIRSR" id="PIRSR001500-2"/>
    </source>
</evidence>
<dbReference type="CDD" id="cd13630">
    <property type="entry name" value="PBP2_PDT_1"/>
    <property type="match status" value="1"/>
</dbReference>
<dbReference type="SMART" id="SM00830">
    <property type="entry name" value="CM_2"/>
    <property type="match status" value="1"/>
</dbReference>
<dbReference type="NCBIfam" id="NF008865">
    <property type="entry name" value="PRK11898.1"/>
    <property type="match status" value="1"/>
</dbReference>
<dbReference type="InterPro" id="IPR036979">
    <property type="entry name" value="CM_dom_sf"/>
</dbReference>
<keyword evidence="11" id="KW-0057">Aromatic amino acid biosynthesis</keyword>
<dbReference type="InterPro" id="IPR002912">
    <property type="entry name" value="ACT_dom"/>
</dbReference>
<feature type="coiled-coil region" evidence="20">
    <location>
        <begin position="2"/>
        <end position="29"/>
    </location>
</feature>
<evidence type="ECO:0000256" key="2">
    <source>
        <dbReference type="ARBA" id="ARBA00002364"/>
    </source>
</evidence>
<comment type="catalytic activity">
    <reaction evidence="1">
        <text>chorismate = prephenate</text>
        <dbReference type="Rhea" id="RHEA:13897"/>
        <dbReference type="ChEBI" id="CHEBI:29748"/>
        <dbReference type="ChEBI" id="CHEBI:29934"/>
        <dbReference type="EC" id="5.4.99.5"/>
    </reaction>
</comment>
<dbReference type="PANTHER" id="PTHR21022:SF19">
    <property type="entry name" value="PREPHENATE DEHYDRATASE-RELATED"/>
    <property type="match status" value="1"/>
</dbReference>
<comment type="subcellular location">
    <subcellularLocation>
        <location evidence="3">Cytoplasm</location>
    </subcellularLocation>
</comment>
<dbReference type="CDD" id="cd04905">
    <property type="entry name" value="ACT_CM-PDT"/>
    <property type="match status" value="1"/>
</dbReference>
<dbReference type="FunFam" id="3.40.190.10:FF:000034">
    <property type="entry name" value="Chorismate mutase/prephenate dehydratase"/>
    <property type="match status" value="1"/>
</dbReference>
<evidence type="ECO:0000259" key="21">
    <source>
        <dbReference type="PROSITE" id="PS51168"/>
    </source>
</evidence>
<dbReference type="EC" id="5.4.99.5" evidence="6"/>
<organism evidence="24 25">
    <name type="scientific">Telmatocola sphagniphila</name>
    <dbReference type="NCBI Taxonomy" id="1123043"/>
    <lineage>
        <taxon>Bacteria</taxon>
        <taxon>Pseudomonadati</taxon>
        <taxon>Planctomycetota</taxon>
        <taxon>Planctomycetia</taxon>
        <taxon>Gemmatales</taxon>
        <taxon>Gemmataceae</taxon>
    </lineage>
</organism>